<name>A0A3D0KD48_9GAMM</name>
<protein>
    <submittedName>
        <fullName evidence="3">Phosphohydrolase</fullName>
    </submittedName>
</protein>
<dbReference type="GO" id="GO:0031125">
    <property type="term" value="P:rRNA 3'-end processing"/>
    <property type="evidence" value="ECO:0007669"/>
    <property type="project" value="TreeGrafter"/>
</dbReference>
<sequence length="318" mass="35824">MKRPNQQAPAHLSRTFTGTYRLTGRVVEFDNAKTPFLKLRLSDCEGDRIAMLNLAKTHVPERIGHLDFVTASGVKCLSGQFLLDEFRKATREEVHLLDTLQSLPRVYAPAPAVFDQLVKTVQSLQSEHLRSFLTRVLERKDRIETFLNAPASVTYHHAYAGGLLEHSLNVANNAVAMLRLNEPAMPRLMQETCFVAGLLHDIGKTYTYDSKGKPNAAWKLCSHDAFTLEACAYGLAYLDQHELDIAMTLRHIWTCASPGARYGQPAAMTLARYIRDADGQSAMTDNQQRAFRSKSQWGFSRIGQNVFWRPETPMLQAQ</sequence>
<dbReference type="SUPFAM" id="SSF109604">
    <property type="entry name" value="HD-domain/PDEase-like"/>
    <property type="match status" value="1"/>
</dbReference>
<dbReference type="PANTHER" id="PTHR37294:SF1">
    <property type="entry name" value="3'-5' EXORIBONUCLEASE YHAM"/>
    <property type="match status" value="1"/>
</dbReference>
<dbReference type="CDD" id="cd00077">
    <property type="entry name" value="HDc"/>
    <property type="match status" value="1"/>
</dbReference>
<dbReference type="InterPro" id="IPR006675">
    <property type="entry name" value="HDIG_dom"/>
</dbReference>
<evidence type="ECO:0000259" key="2">
    <source>
        <dbReference type="SMART" id="SM00471"/>
    </source>
</evidence>
<gene>
    <name evidence="3" type="ORF">DEO68_04735</name>
</gene>
<dbReference type="InterPro" id="IPR011119">
    <property type="entry name" value="Unchr_helicase_relaxase_TraI"/>
</dbReference>
<evidence type="ECO:0000256" key="1">
    <source>
        <dbReference type="ARBA" id="ARBA00022801"/>
    </source>
</evidence>
<accession>A0A3D0KD48</accession>
<dbReference type="NCBIfam" id="TIGR00277">
    <property type="entry name" value="HDIG"/>
    <property type="match status" value="1"/>
</dbReference>
<dbReference type="AlphaFoldDB" id="A0A3D0KD48"/>
<dbReference type="InterPro" id="IPR050798">
    <property type="entry name" value="YhaM_exoribonuc/phosphodiest"/>
</dbReference>
<dbReference type="Pfam" id="PF07514">
    <property type="entry name" value="TraI_2"/>
    <property type="match status" value="1"/>
</dbReference>
<dbReference type="SMART" id="SM00471">
    <property type="entry name" value="HDc"/>
    <property type="match status" value="1"/>
</dbReference>
<proteinExistence type="predicted"/>
<dbReference type="Gene3D" id="1.10.3210.40">
    <property type="match status" value="1"/>
</dbReference>
<dbReference type="PANTHER" id="PTHR37294">
    <property type="entry name" value="3'-5' EXORIBONUCLEASE YHAM"/>
    <property type="match status" value="1"/>
</dbReference>
<dbReference type="EMBL" id="DOTR01000024">
    <property type="protein sequence ID" value="HCA01492.1"/>
    <property type="molecule type" value="Genomic_DNA"/>
</dbReference>
<comment type="caution">
    <text evidence="3">The sequence shown here is derived from an EMBL/GenBank/DDBJ whole genome shotgun (WGS) entry which is preliminary data.</text>
</comment>
<reference evidence="3" key="1">
    <citation type="journal article" date="2018" name="Nat. Biotechnol.">
        <title>A standardized bacterial taxonomy based on genome phylogeny substantially revises the tree of life.</title>
        <authorList>
            <person name="Parks D.H."/>
            <person name="Chuvochina M."/>
            <person name="Waite D.W."/>
            <person name="Rinke C."/>
            <person name="Skarshewski A."/>
            <person name="Chaumeil P.A."/>
            <person name="Hugenholtz P."/>
        </authorList>
    </citation>
    <scope>NUCLEOTIDE SEQUENCE [LARGE SCALE GENOMIC DNA]</scope>
    <source>
        <strain evidence="3">UBA11284</strain>
    </source>
</reference>
<keyword evidence="1 3" id="KW-0378">Hydrolase</keyword>
<dbReference type="GO" id="GO:0016787">
    <property type="term" value="F:hydrolase activity"/>
    <property type="evidence" value="ECO:0007669"/>
    <property type="project" value="UniProtKB-KW"/>
</dbReference>
<dbReference type="InterPro" id="IPR003607">
    <property type="entry name" value="HD/PDEase_dom"/>
</dbReference>
<feature type="domain" description="HD/PDEase" evidence="2">
    <location>
        <begin position="159"/>
        <end position="292"/>
    </location>
</feature>
<organism evidence="3">
    <name type="scientific">Halomonas campaniensis</name>
    <dbReference type="NCBI Taxonomy" id="213554"/>
    <lineage>
        <taxon>Bacteria</taxon>
        <taxon>Pseudomonadati</taxon>
        <taxon>Pseudomonadota</taxon>
        <taxon>Gammaproteobacteria</taxon>
        <taxon>Oceanospirillales</taxon>
        <taxon>Halomonadaceae</taxon>
        <taxon>Halomonas</taxon>
    </lineage>
</organism>
<evidence type="ECO:0000313" key="3">
    <source>
        <dbReference type="EMBL" id="HCA01492.1"/>
    </source>
</evidence>